<dbReference type="InterPro" id="IPR028058">
    <property type="entry name" value="Fis1_TPR_N"/>
</dbReference>
<dbReference type="PANTHER" id="PTHR13247">
    <property type="entry name" value="TETRATRICOPEPTIDE REPEAT PROTEIN 11 TPR REPEAT PROTEIN 11"/>
    <property type="match status" value="1"/>
</dbReference>
<dbReference type="GO" id="GO:0005778">
    <property type="term" value="C:peroxisomal membrane"/>
    <property type="evidence" value="ECO:0007669"/>
    <property type="project" value="TreeGrafter"/>
</dbReference>
<evidence type="ECO:0000256" key="6">
    <source>
        <dbReference type="ARBA" id="ARBA00023128"/>
    </source>
</evidence>
<evidence type="ECO:0000256" key="2">
    <source>
        <dbReference type="ARBA" id="ARBA00008937"/>
    </source>
</evidence>
<sequence>MLTNKINLTLAERYTTQVNRGSPSAAATLSYACGLIKSSKSDVRKGISLLEELFRRDSEDVSKRDYVYFLAVAHTRLKVIFLLSIYYFICIFKPLC</sequence>
<comment type="similarity">
    <text evidence="2">Belongs to the FIS1 family.</text>
</comment>
<evidence type="ECO:0000256" key="4">
    <source>
        <dbReference type="ARBA" id="ARBA00022787"/>
    </source>
</evidence>
<dbReference type="PROSITE" id="PS51257">
    <property type="entry name" value="PROKAR_LIPOPROTEIN"/>
    <property type="match status" value="1"/>
</dbReference>
<keyword evidence="3 7" id="KW-0812">Transmembrane</keyword>
<dbReference type="GO" id="GO:0000422">
    <property type="term" value="P:autophagy of mitochondrion"/>
    <property type="evidence" value="ECO:0007669"/>
    <property type="project" value="TreeGrafter"/>
</dbReference>
<keyword evidence="4" id="KW-1000">Mitochondrion outer membrane</keyword>
<dbReference type="SUPFAM" id="SSF48452">
    <property type="entry name" value="TPR-like"/>
    <property type="match status" value="1"/>
</dbReference>
<dbReference type="Pfam" id="PF14852">
    <property type="entry name" value="Fis1_TPR_N"/>
    <property type="match status" value="1"/>
</dbReference>
<dbReference type="PANTHER" id="PTHR13247:SF0">
    <property type="entry name" value="MITOCHONDRIAL FISSION 1 PROTEIN"/>
    <property type="match status" value="1"/>
</dbReference>
<keyword evidence="5 7" id="KW-1133">Transmembrane helix</keyword>
<dbReference type="InterPro" id="IPR016543">
    <property type="entry name" value="Fis1"/>
</dbReference>
<evidence type="ECO:0000313" key="9">
    <source>
        <dbReference type="WBParaSite" id="SMUV_0000084401-mRNA-1"/>
    </source>
</evidence>
<dbReference type="InterPro" id="IPR011990">
    <property type="entry name" value="TPR-like_helical_dom_sf"/>
</dbReference>
<evidence type="ECO:0000256" key="1">
    <source>
        <dbReference type="ARBA" id="ARBA00004572"/>
    </source>
</evidence>
<keyword evidence="6" id="KW-0496">Mitochondrion</keyword>
<dbReference type="Gene3D" id="1.25.40.10">
    <property type="entry name" value="Tetratricopeptide repeat domain"/>
    <property type="match status" value="1"/>
</dbReference>
<reference evidence="9" key="1">
    <citation type="submission" date="2017-02" db="UniProtKB">
        <authorList>
            <consortium name="WormBaseParasite"/>
        </authorList>
    </citation>
    <scope>IDENTIFICATION</scope>
</reference>
<dbReference type="STRING" id="451379.A0A0N5A9Q9"/>
<proteinExistence type="inferred from homology"/>
<dbReference type="GO" id="GO:0016559">
    <property type="term" value="P:peroxisome fission"/>
    <property type="evidence" value="ECO:0007669"/>
    <property type="project" value="TreeGrafter"/>
</dbReference>
<comment type="subcellular location">
    <subcellularLocation>
        <location evidence="1">Mitochondrion outer membrane</location>
        <topology evidence="1">Single-pass membrane protein</topology>
    </subcellularLocation>
</comment>
<evidence type="ECO:0000256" key="3">
    <source>
        <dbReference type="ARBA" id="ARBA00022692"/>
    </source>
</evidence>
<keyword evidence="7" id="KW-0472">Membrane</keyword>
<dbReference type="GO" id="GO:0005741">
    <property type="term" value="C:mitochondrial outer membrane"/>
    <property type="evidence" value="ECO:0007669"/>
    <property type="project" value="UniProtKB-SubCell"/>
</dbReference>
<feature type="transmembrane region" description="Helical" evidence="7">
    <location>
        <begin position="66"/>
        <end position="89"/>
    </location>
</feature>
<name>A0A0N5A9Q9_9BILA</name>
<dbReference type="WBParaSite" id="SMUV_0000084401-mRNA-1">
    <property type="protein sequence ID" value="SMUV_0000084401-mRNA-1"/>
    <property type="gene ID" value="SMUV_0000084401"/>
</dbReference>
<protein>
    <submittedName>
        <fullName evidence="9">Pentatricopeptide repeat-containing protein</fullName>
    </submittedName>
</protein>
<organism evidence="8 9">
    <name type="scientific">Syphacia muris</name>
    <dbReference type="NCBI Taxonomy" id="451379"/>
    <lineage>
        <taxon>Eukaryota</taxon>
        <taxon>Metazoa</taxon>
        <taxon>Ecdysozoa</taxon>
        <taxon>Nematoda</taxon>
        <taxon>Chromadorea</taxon>
        <taxon>Rhabditida</taxon>
        <taxon>Spirurina</taxon>
        <taxon>Oxyuridomorpha</taxon>
        <taxon>Oxyuroidea</taxon>
        <taxon>Oxyuridae</taxon>
        <taxon>Syphacia</taxon>
    </lineage>
</organism>
<evidence type="ECO:0000313" key="8">
    <source>
        <dbReference type="Proteomes" id="UP000046393"/>
    </source>
</evidence>
<keyword evidence="8" id="KW-1185">Reference proteome</keyword>
<dbReference type="GO" id="GO:0000266">
    <property type="term" value="P:mitochondrial fission"/>
    <property type="evidence" value="ECO:0007669"/>
    <property type="project" value="InterPro"/>
</dbReference>
<evidence type="ECO:0000256" key="5">
    <source>
        <dbReference type="ARBA" id="ARBA00022989"/>
    </source>
</evidence>
<dbReference type="Proteomes" id="UP000046393">
    <property type="component" value="Unplaced"/>
</dbReference>
<accession>A0A0N5A9Q9</accession>
<dbReference type="AlphaFoldDB" id="A0A0N5A9Q9"/>
<evidence type="ECO:0000256" key="7">
    <source>
        <dbReference type="SAM" id="Phobius"/>
    </source>
</evidence>
<dbReference type="GO" id="GO:0043653">
    <property type="term" value="P:mitochondrial fragmentation involved in apoptotic process"/>
    <property type="evidence" value="ECO:0007669"/>
    <property type="project" value="TreeGrafter"/>
</dbReference>